<keyword evidence="1" id="KW-1133">Transmembrane helix</keyword>
<feature type="transmembrane region" description="Helical" evidence="1">
    <location>
        <begin position="20"/>
        <end position="44"/>
    </location>
</feature>
<sequence length="174" mass="19635">MSFISRRNDSDSHHDSNSTINKLLITLIVLVSFTFVLGGSLILLRRIRQQRKEAGTLPTYESANSRNGRGLRISTRDSAFIYSEKQQLLDASSPMPLSPDNVPEIRITFPEEEDKETGRRISRVMIVQVGEAGVGFVRPLKEESLPPYQPDERFASVDLERIGGLKEKDTSRFV</sequence>
<proteinExistence type="predicted"/>
<keyword evidence="1" id="KW-0812">Transmembrane</keyword>
<comment type="caution">
    <text evidence="2">The sequence shown here is derived from an EMBL/GenBank/DDBJ whole genome shotgun (WGS) entry which is preliminary data.</text>
</comment>
<dbReference type="Proteomes" id="UP001447188">
    <property type="component" value="Unassembled WGS sequence"/>
</dbReference>
<evidence type="ECO:0000256" key="1">
    <source>
        <dbReference type="SAM" id="Phobius"/>
    </source>
</evidence>
<reference evidence="2 3" key="1">
    <citation type="submission" date="2024-02" db="EMBL/GenBank/DDBJ databases">
        <title>Discinaceae phylogenomics.</title>
        <authorList>
            <person name="Dirks A.C."/>
            <person name="James T.Y."/>
        </authorList>
    </citation>
    <scope>NUCLEOTIDE SEQUENCE [LARGE SCALE GENOMIC DNA]</scope>
    <source>
        <strain evidence="2 3">ACD0624</strain>
    </source>
</reference>
<dbReference type="EMBL" id="JBBBZM010000029">
    <property type="protein sequence ID" value="KAL0637900.1"/>
    <property type="molecule type" value="Genomic_DNA"/>
</dbReference>
<keyword evidence="1" id="KW-0472">Membrane</keyword>
<accession>A0ABR3GQ11</accession>
<protein>
    <submittedName>
        <fullName evidence="2">Uncharacterized protein</fullName>
    </submittedName>
</protein>
<name>A0ABR3GQ11_9PEZI</name>
<evidence type="ECO:0000313" key="3">
    <source>
        <dbReference type="Proteomes" id="UP001447188"/>
    </source>
</evidence>
<organism evidence="2 3">
    <name type="scientific">Discina gigas</name>
    <dbReference type="NCBI Taxonomy" id="1032678"/>
    <lineage>
        <taxon>Eukaryota</taxon>
        <taxon>Fungi</taxon>
        <taxon>Dikarya</taxon>
        <taxon>Ascomycota</taxon>
        <taxon>Pezizomycotina</taxon>
        <taxon>Pezizomycetes</taxon>
        <taxon>Pezizales</taxon>
        <taxon>Discinaceae</taxon>
        <taxon>Discina</taxon>
    </lineage>
</organism>
<gene>
    <name evidence="2" type="ORF">Q9L58_003122</name>
</gene>
<evidence type="ECO:0000313" key="2">
    <source>
        <dbReference type="EMBL" id="KAL0637900.1"/>
    </source>
</evidence>
<keyword evidence="3" id="KW-1185">Reference proteome</keyword>